<dbReference type="RefSeq" id="WP_151411708.1">
    <property type="nucleotide sequence ID" value="NZ_AP028155.1"/>
</dbReference>
<protein>
    <submittedName>
        <fullName evidence="1">Uncharacterized protein</fullName>
    </submittedName>
</protein>
<keyword evidence="2" id="KW-1185">Reference proteome</keyword>
<dbReference type="EMBL" id="JACIES010000021">
    <property type="protein sequence ID" value="MBB4028216.1"/>
    <property type="molecule type" value="Genomic_DNA"/>
</dbReference>
<dbReference type="Proteomes" id="UP000546007">
    <property type="component" value="Unassembled WGS sequence"/>
</dbReference>
<evidence type="ECO:0000313" key="2">
    <source>
        <dbReference type="Proteomes" id="UP000546007"/>
    </source>
</evidence>
<gene>
    <name evidence="1" type="ORF">GGR14_004046</name>
</gene>
<organism evidence="1 2">
    <name type="scientific">Butyricimonas faecihominis</name>
    <dbReference type="NCBI Taxonomy" id="1472416"/>
    <lineage>
        <taxon>Bacteria</taxon>
        <taxon>Pseudomonadati</taxon>
        <taxon>Bacteroidota</taxon>
        <taxon>Bacteroidia</taxon>
        <taxon>Bacteroidales</taxon>
        <taxon>Odoribacteraceae</taxon>
        <taxon>Butyricimonas</taxon>
    </lineage>
</organism>
<comment type="caution">
    <text evidence="1">The sequence shown here is derived from an EMBL/GenBank/DDBJ whole genome shotgun (WGS) entry which is preliminary data.</text>
</comment>
<dbReference type="AlphaFoldDB" id="A0A7W6I051"/>
<evidence type="ECO:0000313" key="1">
    <source>
        <dbReference type="EMBL" id="MBB4028216.1"/>
    </source>
</evidence>
<accession>A0A7W6I051</accession>
<reference evidence="1 2" key="1">
    <citation type="submission" date="2020-08" db="EMBL/GenBank/DDBJ databases">
        <title>Genomic Encyclopedia of Type Strains, Phase IV (KMG-IV): sequencing the most valuable type-strain genomes for metagenomic binning, comparative biology and taxonomic classification.</title>
        <authorList>
            <person name="Goeker M."/>
        </authorList>
    </citation>
    <scope>NUCLEOTIDE SEQUENCE [LARGE SCALE GENOMIC DNA]</scope>
    <source>
        <strain evidence="1 2">DSM 105721</strain>
    </source>
</reference>
<sequence>MIFPFIGLELYGQVAKENYQDSIFLDLRGDLRDPEVLGRDWEVYIRAYRRVQQHMRFQIEGQAIRFVWDVKSGSELKVSEQIFNHIVRLWEKYNRRLATGRYDILLELGIFIVQPKKNPQLYPVGGKYQDSTFLFINGNLNIPTVAAANAYTFVKAQERVERYLYIRNNRYEWKDISAPELRISDNIFDYIVDMRERENDRLATGKYVIRRLRLNGRYYTLRKDYYCSNEEWYPLEGE</sequence>
<name>A0A7W6I051_9BACT</name>
<dbReference type="OrthoDB" id="1100340at2"/>
<proteinExistence type="predicted"/>